<dbReference type="Pfam" id="PF00566">
    <property type="entry name" value="RabGAP-TBC"/>
    <property type="match status" value="1"/>
</dbReference>
<dbReference type="PANTHER" id="PTHR47219:SF9">
    <property type="entry name" value="GTPASE ACTIVATING PROTEIN AND CENTROSOME-ASSOCIATED, ISOFORM B"/>
    <property type="match status" value="1"/>
</dbReference>
<dbReference type="VEuPathDB" id="TrichDB:TVAGG3_0205270"/>
<dbReference type="KEGG" id="tva:4767669"/>
<dbReference type="Gene3D" id="1.10.472.80">
    <property type="entry name" value="Ypt/Rab-GAP domain of gyp1p, domain 3"/>
    <property type="match status" value="1"/>
</dbReference>
<evidence type="ECO:0000313" key="3">
    <source>
        <dbReference type="Proteomes" id="UP000001542"/>
    </source>
</evidence>
<dbReference type="InParanoid" id="A2EC67"/>
<dbReference type="OrthoDB" id="294251at2759"/>
<gene>
    <name evidence="2" type="ORF">TVAG_413950</name>
</gene>
<dbReference type="AlphaFoldDB" id="A2EC67"/>
<dbReference type="Proteomes" id="UP000001542">
    <property type="component" value="Unassembled WGS sequence"/>
</dbReference>
<dbReference type="eggNOG" id="KOG1102">
    <property type="taxonomic scope" value="Eukaryota"/>
</dbReference>
<feature type="domain" description="Rab-GAP TBC" evidence="1">
    <location>
        <begin position="23"/>
        <end position="213"/>
    </location>
</feature>
<dbReference type="SMART" id="SM00164">
    <property type="entry name" value="TBC"/>
    <property type="match status" value="1"/>
</dbReference>
<dbReference type="InterPro" id="IPR000195">
    <property type="entry name" value="Rab-GAP-TBC_dom"/>
</dbReference>
<name>A2EC67_TRIV3</name>
<dbReference type="Gene3D" id="1.10.8.270">
    <property type="entry name" value="putative rabgap domain of human tbc1 domain family member 14 like domains"/>
    <property type="match status" value="1"/>
</dbReference>
<accession>A2EC67</accession>
<dbReference type="VEuPathDB" id="TrichDB:TVAG_413950"/>
<dbReference type="PROSITE" id="PS50086">
    <property type="entry name" value="TBC_RABGAP"/>
    <property type="match status" value="1"/>
</dbReference>
<dbReference type="PANTHER" id="PTHR47219">
    <property type="entry name" value="RAB GTPASE-ACTIVATING PROTEIN 1-LIKE"/>
    <property type="match status" value="1"/>
</dbReference>
<dbReference type="STRING" id="5722.A2EC67"/>
<dbReference type="EMBL" id="DS113351">
    <property type="protein sequence ID" value="EAY09744.1"/>
    <property type="molecule type" value="Genomic_DNA"/>
</dbReference>
<dbReference type="Gene3D" id="1.10.10.750">
    <property type="entry name" value="Ypt/Rab-GAP domain of gyp1p, domain 1"/>
    <property type="match status" value="1"/>
</dbReference>
<dbReference type="SMR" id="A2EC67"/>
<dbReference type="FunFam" id="1.10.472.80:FF:000119">
    <property type="entry name" value="TBC domain containing protein"/>
    <property type="match status" value="1"/>
</dbReference>
<dbReference type="SUPFAM" id="SSF47923">
    <property type="entry name" value="Ypt/Rab-GAP domain of gyp1p"/>
    <property type="match status" value="2"/>
</dbReference>
<reference evidence="2" key="2">
    <citation type="journal article" date="2007" name="Science">
        <title>Draft genome sequence of the sexually transmitted pathogen Trichomonas vaginalis.</title>
        <authorList>
            <person name="Carlton J.M."/>
            <person name="Hirt R.P."/>
            <person name="Silva J.C."/>
            <person name="Delcher A.L."/>
            <person name="Schatz M."/>
            <person name="Zhao Q."/>
            <person name="Wortman J.R."/>
            <person name="Bidwell S.L."/>
            <person name="Alsmark U.C.M."/>
            <person name="Besteiro S."/>
            <person name="Sicheritz-Ponten T."/>
            <person name="Noel C.J."/>
            <person name="Dacks J.B."/>
            <person name="Foster P.G."/>
            <person name="Simillion C."/>
            <person name="Van de Peer Y."/>
            <person name="Miranda-Saavedra D."/>
            <person name="Barton G.J."/>
            <person name="Westrop G.D."/>
            <person name="Mueller S."/>
            <person name="Dessi D."/>
            <person name="Fiori P.L."/>
            <person name="Ren Q."/>
            <person name="Paulsen I."/>
            <person name="Zhang H."/>
            <person name="Bastida-Corcuera F.D."/>
            <person name="Simoes-Barbosa A."/>
            <person name="Brown M.T."/>
            <person name="Hayes R.D."/>
            <person name="Mukherjee M."/>
            <person name="Okumura C.Y."/>
            <person name="Schneider R."/>
            <person name="Smith A.J."/>
            <person name="Vanacova S."/>
            <person name="Villalvazo M."/>
            <person name="Haas B.J."/>
            <person name="Pertea M."/>
            <person name="Feldblyum T.V."/>
            <person name="Utterback T.R."/>
            <person name="Shu C.L."/>
            <person name="Osoegawa K."/>
            <person name="de Jong P.J."/>
            <person name="Hrdy I."/>
            <person name="Horvathova L."/>
            <person name="Zubacova Z."/>
            <person name="Dolezal P."/>
            <person name="Malik S.B."/>
            <person name="Logsdon J.M. Jr."/>
            <person name="Henze K."/>
            <person name="Gupta A."/>
            <person name="Wang C.C."/>
            <person name="Dunne R.L."/>
            <person name="Upcroft J.A."/>
            <person name="Upcroft P."/>
            <person name="White O."/>
            <person name="Salzberg S.L."/>
            <person name="Tang P."/>
            <person name="Chiu C.-H."/>
            <person name="Lee Y.-S."/>
            <person name="Embley T.M."/>
            <person name="Coombs G.H."/>
            <person name="Mottram J.C."/>
            <person name="Tachezy J."/>
            <person name="Fraser-Liggett C.M."/>
            <person name="Johnson P.J."/>
        </authorList>
    </citation>
    <scope>NUCLEOTIDE SEQUENCE [LARGE SCALE GENOMIC DNA]</scope>
    <source>
        <strain evidence="2">G3</strain>
    </source>
</reference>
<dbReference type="FunFam" id="1.10.8.270:FF:000053">
    <property type="entry name" value="TBC domain containing protein"/>
    <property type="match status" value="1"/>
</dbReference>
<evidence type="ECO:0000313" key="2">
    <source>
        <dbReference type="EMBL" id="EAY09744.1"/>
    </source>
</evidence>
<dbReference type="InterPro" id="IPR050302">
    <property type="entry name" value="Rab_GAP_TBC_domain"/>
</dbReference>
<keyword evidence="3" id="KW-1185">Reference proteome</keyword>
<reference evidence="2" key="1">
    <citation type="submission" date="2006-10" db="EMBL/GenBank/DDBJ databases">
        <authorList>
            <person name="Amadeo P."/>
            <person name="Zhao Q."/>
            <person name="Wortman J."/>
            <person name="Fraser-Liggett C."/>
            <person name="Carlton J."/>
        </authorList>
    </citation>
    <scope>NUCLEOTIDE SEQUENCE</scope>
    <source>
        <strain evidence="2">G3</strain>
    </source>
</reference>
<dbReference type="RefSeq" id="XP_001321967.1">
    <property type="nucleotide sequence ID" value="XM_001321932.1"/>
</dbReference>
<sequence length="292" mass="34855">MLSHWDEFTGKHHNKLRERIKKGIPDSLRSRAWPKLIIPHYGTQDYHPTDVDKLLEGGNQVGYQTIEKDLARTMPNYPMFNNEKVFNSLRRVLYAYSNKDPELGYTQGMSAIAGLLLLYLDESTAYDCFETLMLDERYGLRHYFIQEFPRLKLLNKVWEEIMKERYPKVWKTFTKVNLESLYYTPSWFLTLFFNQKIAPILKFRIFDRFCEFGSKALISFGLVIVSRHKDDLINKPFEKVIMTMQHPFKRGSSEDSGKMDDWRYVLKKYDELWISDAKYKTYFQKAGVEYFN</sequence>
<dbReference type="InterPro" id="IPR035969">
    <property type="entry name" value="Rab-GAP_TBC_sf"/>
</dbReference>
<protein>
    <submittedName>
        <fullName evidence="2">TBC domain containing protein</fullName>
    </submittedName>
</protein>
<dbReference type="OMA" id="ARENAMT"/>
<dbReference type="FunCoup" id="A2EC67">
    <property type="interactions" value="5"/>
</dbReference>
<organism evidence="2 3">
    <name type="scientific">Trichomonas vaginalis (strain ATCC PRA-98 / G3)</name>
    <dbReference type="NCBI Taxonomy" id="412133"/>
    <lineage>
        <taxon>Eukaryota</taxon>
        <taxon>Metamonada</taxon>
        <taxon>Parabasalia</taxon>
        <taxon>Trichomonadida</taxon>
        <taxon>Trichomonadidae</taxon>
        <taxon>Trichomonas</taxon>
    </lineage>
</organism>
<dbReference type="GO" id="GO:0005096">
    <property type="term" value="F:GTPase activator activity"/>
    <property type="evidence" value="ECO:0000318"/>
    <property type="project" value="GO_Central"/>
</dbReference>
<proteinExistence type="predicted"/>
<evidence type="ECO:0000259" key="1">
    <source>
        <dbReference type="PROSITE" id="PS50086"/>
    </source>
</evidence>